<evidence type="ECO:0000256" key="5">
    <source>
        <dbReference type="ARBA" id="ARBA00022679"/>
    </source>
</evidence>
<evidence type="ECO:0000256" key="10">
    <source>
        <dbReference type="ARBA" id="ARBA00032047"/>
    </source>
</evidence>
<comment type="pathway">
    <text evidence="2">Protein modification; protein glycosylation.</text>
</comment>
<dbReference type="PANTHER" id="PTHR45918:SF1">
    <property type="entry name" value="ALPHA-1,3_1,6-MANNOSYLTRANSFERASE ALG2"/>
    <property type="match status" value="1"/>
</dbReference>
<evidence type="ECO:0000256" key="1">
    <source>
        <dbReference type="ARBA" id="ARBA00004586"/>
    </source>
</evidence>
<evidence type="ECO:0000256" key="8">
    <source>
        <dbReference type="ARBA" id="ARBA00022989"/>
    </source>
</evidence>
<reference evidence="17 18" key="1">
    <citation type="journal article" date="2015" name="Nature">
        <title>rRNA introns, odd ribosomes, and small enigmatic genomes across a large radiation of phyla.</title>
        <authorList>
            <person name="Brown C.T."/>
            <person name="Hug L.A."/>
            <person name="Thomas B.C."/>
            <person name="Sharon I."/>
            <person name="Castelle C.J."/>
            <person name="Singh A."/>
            <person name="Wilkins M.J."/>
            <person name="Williams K.H."/>
            <person name="Banfield J.F."/>
        </authorList>
    </citation>
    <scope>NUCLEOTIDE SEQUENCE [LARGE SCALE GENOMIC DNA]</scope>
</reference>
<evidence type="ECO:0000256" key="14">
    <source>
        <dbReference type="ARBA" id="ARBA00045104"/>
    </source>
</evidence>
<accession>A0A0G0WMQ0</accession>
<evidence type="ECO:0000259" key="16">
    <source>
        <dbReference type="Pfam" id="PF13439"/>
    </source>
</evidence>
<evidence type="ECO:0000256" key="6">
    <source>
        <dbReference type="ARBA" id="ARBA00022692"/>
    </source>
</evidence>
<dbReference type="Pfam" id="PF00534">
    <property type="entry name" value="Glycos_transf_1"/>
    <property type="match status" value="1"/>
</dbReference>
<feature type="domain" description="Glycosyl transferase family 1" evidence="15">
    <location>
        <begin position="198"/>
        <end position="340"/>
    </location>
</feature>
<evidence type="ECO:0000313" key="17">
    <source>
        <dbReference type="EMBL" id="KKS14044.1"/>
    </source>
</evidence>
<dbReference type="PATRIC" id="fig|1618429.3.peg.281"/>
<evidence type="ECO:0000256" key="4">
    <source>
        <dbReference type="ARBA" id="ARBA00012649"/>
    </source>
</evidence>
<keyword evidence="6" id="KW-0812">Transmembrane</keyword>
<feature type="domain" description="Glycosyltransferase subfamily 4-like N-terminal" evidence="16">
    <location>
        <begin position="17"/>
        <end position="186"/>
    </location>
</feature>
<keyword evidence="7" id="KW-0256">Endoplasmic reticulum</keyword>
<evidence type="ECO:0000256" key="12">
    <source>
        <dbReference type="ARBA" id="ARBA00032874"/>
    </source>
</evidence>
<comment type="catalytic activity">
    <reaction evidence="13">
        <text>a beta-D-Man-(1-&gt;4)-beta-D-GlcNAc-(1-&gt;4)-alpha-D-GlcNAc-diphospho-di-trans,poly-cis-dolichol + GDP-alpha-D-mannose = an alpha-D-Man-(1-&gt;3)-beta-D-Man-(1-&gt;4)-beta-D-GlcNAc-(1-&gt;4)-alpha-D-GlcNAc-diphospho-di-trans,poly-cis-dolichol + GDP + H(+)</text>
        <dbReference type="Rhea" id="RHEA:29515"/>
        <dbReference type="Rhea" id="RHEA-COMP:19511"/>
        <dbReference type="Rhea" id="RHEA-COMP:19513"/>
        <dbReference type="ChEBI" id="CHEBI:15378"/>
        <dbReference type="ChEBI" id="CHEBI:57527"/>
        <dbReference type="ChEBI" id="CHEBI:58189"/>
        <dbReference type="ChEBI" id="CHEBI:58472"/>
        <dbReference type="ChEBI" id="CHEBI:132510"/>
        <dbReference type="EC" id="2.4.1.132"/>
    </reaction>
    <physiologicalReaction direction="left-to-right" evidence="13">
        <dbReference type="Rhea" id="RHEA:29516"/>
    </physiologicalReaction>
</comment>
<organism evidence="17 18">
    <name type="scientific">Candidatus Daviesbacteria bacterium GW2011_GWB1_41_5</name>
    <dbReference type="NCBI Taxonomy" id="1618429"/>
    <lineage>
        <taxon>Bacteria</taxon>
        <taxon>Candidatus Daviesiibacteriota</taxon>
    </lineage>
</organism>
<evidence type="ECO:0000256" key="9">
    <source>
        <dbReference type="ARBA" id="ARBA00023136"/>
    </source>
</evidence>
<dbReference type="PANTHER" id="PTHR45918">
    <property type="entry name" value="ALPHA-1,3/1,6-MANNOSYLTRANSFERASE ALG2"/>
    <property type="match status" value="1"/>
</dbReference>
<comment type="caution">
    <text evidence="17">The sequence shown here is derived from an EMBL/GenBank/DDBJ whole genome shotgun (WGS) entry which is preliminary data.</text>
</comment>
<dbReference type="GO" id="GO:0004378">
    <property type="term" value="F:GDP-Man:Man(1)GlcNAc(2)-PP-Dol alpha-1,3-mannosyltransferase activity"/>
    <property type="evidence" value="ECO:0007669"/>
    <property type="project" value="UniProtKB-EC"/>
</dbReference>
<protein>
    <recommendedName>
        <fullName evidence="10">GDP-Man:Man(1)GlcNAc(2)-PP-Dol alpha-1,3-mannosyltransferase</fullName>
        <ecNumber evidence="4">2.4.1.132</ecNumber>
        <ecNumber evidence="3">2.4.1.257</ecNumber>
    </recommendedName>
    <alternativeName>
        <fullName evidence="12">GDP-Man:Man(1)GlcNAc(2)-PP-dolichol mannosyltransferase</fullName>
    </alternativeName>
    <alternativeName>
        <fullName evidence="11">GDP-Man:Man(2)GlcNAc(2)-PP-Dol alpha-1,6-mannosyltransferase</fullName>
    </alternativeName>
</protein>
<comment type="catalytic activity">
    <reaction evidence="14">
        <text>an alpha-D-Man-(1-&gt;3)-beta-D-Man-(1-&gt;4)-beta-D-GlcNAc-(1-&gt;4)-alpha-D-GlcNAc-diphospho-di-trans,poly-cis-dolichol + GDP-alpha-D-mannose = an alpha-D-Man-(1-&gt;3)-[alpha-D-Man-(1-&gt;6)]-beta-D-Man-(1-&gt;4)-beta-D-GlcNAc-(1-&gt;4)-alpha-D-GlcNAc-diphospho-di-trans,poly-cis-dolichol + GDP + H(+)</text>
        <dbReference type="Rhea" id="RHEA:29519"/>
        <dbReference type="Rhea" id="RHEA-COMP:19513"/>
        <dbReference type="Rhea" id="RHEA-COMP:19515"/>
        <dbReference type="ChEBI" id="CHEBI:15378"/>
        <dbReference type="ChEBI" id="CHEBI:57527"/>
        <dbReference type="ChEBI" id="CHEBI:58189"/>
        <dbReference type="ChEBI" id="CHEBI:132510"/>
        <dbReference type="ChEBI" id="CHEBI:132511"/>
        <dbReference type="EC" id="2.4.1.257"/>
    </reaction>
    <physiologicalReaction direction="left-to-right" evidence="14">
        <dbReference type="Rhea" id="RHEA:29520"/>
    </physiologicalReaction>
</comment>
<dbReference type="Pfam" id="PF13439">
    <property type="entry name" value="Glyco_transf_4"/>
    <property type="match status" value="1"/>
</dbReference>
<evidence type="ECO:0000256" key="11">
    <source>
        <dbReference type="ARBA" id="ARBA00032333"/>
    </source>
</evidence>
<keyword evidence="8" id="KW-1133">Transmembrane helix</keyword>
<evidence type="ECO:0000256" key="3">
    <source>
        <dbReference type="ARBA" id="ARBA00011969"/>
    </source>
</evidence>
<keyword evidence="9" id="KW-0472">Membrane</keyword>
<keyword evidence="5 17" id="KW-0808">Transferase</keyword>
<dbReference type="EC" id="2.4.1.132" evidence="4"/>
<dbReference type="EMBL" id="LCBN01000009">
    <property type="protein sequence ID" value="KKS14044.1"/>
    <property type="molecule type" value="Genomic_DNA"/>
</dbReference>
<dbReference type="Proteomes" id="UP000034753">
    <property type="component" value="Unassembled WGS sequence"/>
</dbReference>
<sequence>MSKNLKIALVHDDLVQWGGAEKLLLSLSEVFPRAPIYTSVMDFTNPLIKKYFNSKIIITSFMQKIPGWRSLYRAFLPLYPLAFEQFDFSAFDIVLSQTTRFAKSIITRPETKHICYCHTPPRFLWNFSDEKTPFLLQPYLKFLKQYDRISSGRVDYWIAGSKNAQERIKQIYNAESMIIYPFVDMDKFGYFGGYEGDYLLVISRLNKYKRADLAILASEKLNIPVKVVGKGPELERLATLGKQKVELLGTVDDEMLAHLLLGCKAVLVTGEEDFGIVSLEAQALGKPVIAFGKGGALETVIDGCTGYFFYEQTVESLCDALEKLYKKGYNQKRCKENAKRFSKERFYNEFQNLILNL</sequence>
<dbReference type="InterPro" id="IPR028098">
    <property type="entry name" value="Glyco_trans_4-like_N"/>
</dbReference>
<evidence type="ECO:0000256" key="7">
    <source>
        <dbReference type="ARBA" id="ARBA00022824"/>
    </source>
</evidence>
<dbReference type="SUPFAM" id="SSF53756">
    <property type="entry name" value="UDP-Glycosyltransferase/glycogen phosphorylase"/>
    <property type="match status" value="1"/>
</dbReference>
<dbReference type="Gene3D" id="3.40.50.2000">
    <property type="entry name" value="Glycogen Phosphorylase B"/>
    <property type="match status" value="2"/>
</dbReference>
<dbReference type="InterPro" id="IPR027054">
    <property type="entry name" value="ALG2"/>
</dbReference>
<dbReference type="AlphaFoldDB" id="A0A0G0WMQ0"/>
<name>A0A0G0WMQ0_9BACT</name>
<gene>
    <name evidence="17" type="ORF">UU67_C0009G0015</name>
</gene>
<evidence type="ECO:0000256" key="2">
    <source>
        <dbReference type="ARBA" id="ARBA00004922"/>
    </source>
</evidence>
<comment type="subcellular location">
    <subcellularLocation>
        <location evidence="1">Endoplasmic reticulum membrane</location>
    </subcellularLocation>
</comment>
<dbReference type="InterPro" id="IPR001296">
    <property type="entry name" value="Glyco_trans_1"/>
</dbReference>
<evidence type="ECO:0000259" key="15">
    <source>
        <dbReference type="Pfam" id="PF00534"/>
    </source>
</evidence>
<dbReference type="EC" id="2.4.1.257" evidence="3"/>
<evidence type="ECO:0000313" key="18">
    <source>
        <dbReference type="Proteomes" id="UP000034753"/>
    </source>
</evidence>
<proteinExistence type="predicted"/>
<evidence type="ECO:0000256" key="13">
    <source>
        <dbReference type="ARBA" id="ARBA00045103"/>
    </source>
</evidence>
<dbReference type="GO" id="GO:0102704">
    <property type="term" value="F:GDP-Man:Man(2)GlcNAc(2)-PP-Dol alpha-1,6-mannosyltransferase activity"/>
    <property type="evidence" value="ECO:0007669"/>
    <property type="project" value="UniProtKB-EC"/>
</dbReference>